<dbReference type="AlphaFoldDB" id="B3PMC8"/>
<dbReference type="PANTHER" id="PTHR13767:SF2">
    <property type="entry name" value="PSEUDOURIDYLATE SYNTHASE TRUB1"/>
    <property type="match status" value="1"/>
</dbReference>
<keyword evidence="8" id="KW-1185">Reference proteome</keyword>
<organism evidence="7 8">
    <name type="scientific">Metamycoplasma arthritidis (strain 158L3-1)</name>
    <name type="common">Mycoplasma arthritidis</name>
    <dbReference type="NCBI Taxonomy" id="243272"/>
    <lineage>
        <taxon>Bacteria</taxon>
        <taxon>Bacillati</taxon>
        <taxon>Mycoplasmatota</taxon>
        <taxon>Mycoplasmoidales</taxon>
        <taxon>Metamycoplasmataceae</taxon>
        <taxon>Metamycoplasma</taxon>
    </lineage>
</organism>
<evidence type="ECO:0000256" key="5">
    <source>
        <dbReference type="ARBA" id="ARBA00023235"/>
    </source>
</evidence>
<dbReference type="GO" id="GO:1990481">
    <property type="term" value="P:mRNA pseudouridine synthesis"/>
    <property type="evidence" value="ECO:0007669"/>
    <property type="project" value="TreeGrafter"/>
</dbReference>
<evidence type="ECO:0000256" key="4">
    <source>
        <dbReference type="ARBA" id="ARBA00022694"/>
    </source>
</evidence>
<proteinExistence type="inferred from homology"/>
<dbReference type="InterPro" id="IPR014780">
    <property type="entry name" value="tRNA_psdUridine_synth_TruB"/>
</dbReference>
<dbReference type="Gene3D" id="3.30.2350.10">
    <property type="entry name" value="Pseudouridine synthase"/>
    <property type="match status" value="1"/>
</dbReference>
<dbReference type="Proteomes" id="UP000008812">
    <property type="component" value="Chromosome"/>
</dbReference>
<dbReference type="GO" id="GO:0003723">
    <property type="term" value="F:RNA binding"/>
    <property type="evidence" value="ECO:0007669"/>
    <property type="project" value="InterPro"/>
</dbReference>
<comment type="similarity">
    <text evidence="2">Belongs to the pseudouridine synthase TruB family. Type 1 subfamily.</text>
</comment>
<name>B3PMC8_META1</name>
<evidence type="ECO:0000313" key="7">
    <source>
        <dbReference type="EMBL" id="ACF07180.1"/>
    </source>
</evidence>
<dbReference type="eggNOG" id="COG0130">
    <property type="taxonomic scope" value="Bacteria"/>
</dbReference>
<keyword evidence="5" id="KW-0413">Isomerase</keyword>
<reference evidence="7 8" key="1">
    <citation type="journal article" date="2008" name="Infect. Immun.">
        <title>Genome of Mycoplasma arthritidis.</title>
        <authorList>
            <person name="Dybvig K."/>
            <person name="Zuhua C."/>
            <person name="Lao P."/>
            <person name="Jordan D.S."/>
            <person name="French C.T."/>
            <person name="Tu A.H."/>
            <person name="Loraine A.E."/>
        </authorList>
    </citation>
    <scope>NUCLEOTIDE SEQUENCE [LARGE SCALE GENOMIC DNA]</scope>
    <source>
        <strain evidence="7 8">158L3-1</strain>
    </source>
</reference>
<evidence type="ECO:0000313" key="8">
    <source>
        <dbReference type="Proteomes" id="UP000008812"/>
    </source>
</evidence>
<dbReference type="SUPFAM" id="SSF55120">
    <property type="entry name" value="Pseudouridine synthase"/>
    <property type="match status" value="1"/>
</dbReference>
<dbReference type="GO" id="GO:0160148">
    <property type="term" value="F:tRNA pseudouridine(55) synthase activity"/>
    <property type="evidence" value="ECO:0007669"/>
    <property type="project" value="UniProtKB-EC"/>
</dbReference>
<comment type="catalytic activity">
    <reaction evidence="1">
        <text>uridine(55) in tRNA = pseudouridine(55) in tRNA</text>
        <dbReference type="Rhea" id="RHEA:42532"/>
        <dbReference type="Rhea" id="RHEA-COMP:10101"/>
        <dbReference type="Rhea" id="RHEA-COMP:10102"/>
        <dbReference type="ChEBI" id="CHEBI:65314"/>
        <dbReference type="ChEBI" id="CHEBI:65315"/>
        <dbReference type="EC" id="5.4.99.25"/>
    </reaction>
</comment>
<evidence type="ECO:0000256" key="2">
    <source>
        <dbReference type="ARBA" id="ARBA00005642"/>
    </source>
</evidence>
<dbReference type="STRING" id="243272.MARTH_orf284"/>
<dbReference type="InterPro" id="IPR020103">
    <property type="entry name" value="PsdUridine_synth_cat_dom_sf"/>
</dbReference>
<accession>B3PMC8</accession>
<evidence type="ECO:0000256" key="1">
    <source>
        <dbReference type="ARBA" id="ARBA00000385"/>
    </source>
</evidence>
<dbReference type="HOGENOM" id="CLU_032087_0_2_14"/>
<evidence type="ECO:0000256" key="3">
    <source>
        <dbReference type="ARBA" id="ARBA00012787"/>
    </source>
</evidence>
<protein>
    <recommendedName>
        <fullName evidence="3">tRNA pseudouridine(55) synthase</fullName>
        <ecNumber evidence="3">5.4.99.25</ecNumber>
    </recommendedName>
</protein>
<evidence type="ECO:0000259" key="6">
    <source>
        <dbReference type="Pfam" id="PF01509"/>
    </source>
</evidence>
<feature type="domain" description="Pseudouridine synthase II N-terminal" evidence="6">
    <location>
        <begin position="25"/>
        <end position="170"/>
    </location>
</feature>
<dbReference type="EMBL" id="CP001047">
    <property type="protein sequence ID" value="ACF07180.1"/>
    <property type="molecule type" value="Genomic_DNA"/>
</dbReference>
<gene>
    <name evidence="7" type="primary">truB</name>
    <name evidence="7" type="ordered locus">MARTH_orf284</name>
</gene>
<dbReference type="KEGG" id="mat:MARTH_orf284"/>
<dbReference type="EC" id="5.4.99.25" evidence="3"/>
<dbReference type="GO" id="GO:0006400">
    <property type="term" value="P:tRNA modification"/>
    <property type="evidence" value="ECO:0007669"/>
    <property type="project" value="TreeGrafter"/>
</dbReference>
<dbReference type="PANTHER" id="PTHR13767">
    <property type="entry name" value="TRNA-PSEUDOURIDINE SYNTHASE"/>
    <property type="match status" value="1"/>
</dbReference>
<dbReference type="RefSeq" id="WP_012498137.1">
    <property type="nucleotide sequence ID" value="NC_011025.1"/>
</dbReference>
<sequence length="285" mass="32547">MFYQINKKRGISSFKAIKEFAKENHIKKIGHAGTLDPLAQGLLIVATDQDTKMLSLIANDDKEYYVKAFLHRSSASYDEGEPITYLENKHITKEMLLKVLDELKNTTTQLPPAFSAKKVNGVRSYLLARDNKNVVLKPNAIKIHYIKLIDFNYEEQSFIFETKVSKGTYIRSMVHDIGLMLATDACTNILKRTKVGNISLDEKNNFSKINDIRKLFGVSLYTLTKNQIILLAKQQPLFIENLAMQNDQTIFTFLNEIIGYGTVEHGNIKFTKLFYPVLDKIIKGE</sequence>
<keyword evidence="4" id="KW-0819">tRNA processing</keyword>
<dbReference type="Pfam" id="PF01509">
    <property type="entry name" value="TruB_N"/>
    <property type="match status" value="1"/>
</dbReference>
<dbReference type="InterPro" id="IPR002501">
    <property type="entry name" value="PsdUridine_synth_N"/>
</dbReference>